<dbReference type="EMBL" id="AFYH01263345">
    <property type="status" value="NOT_ANNOTATED_CDS"/>
    <property type="molecule type" value="Genomic_DNA"/>
</dbReference>
<feature type="transmembrane region" description="Helical" evidence="4">
    <location>
        <begin position="588"/>
        <end position="606"/>
    </location>
</feature>
<evidence type="ECO:0000256" key="2">
    <source>
        <dbReference type="ARBA" id="ARBA00022737"/>
    </source>
</evidence>
<keyword evidence="4" id="KW-1133">Transmembrane helix</keyword>
<dbReference type="InterPro" id="IPR001611">
    <property type="entry name" value="Leu-rich_rpt"/>
</dbReference>
<dbReference type="Gene3D" id="1.10.418.10">
    <property type="entry name" value="Calponin-like domain"/>
    <property type="match status" value="1"/>
</dbReference>
<accession>H2ZUG6</accession>
<feature type="compositionally biased region" description="Polar residues" evidence="3">
    <location>
        <begin position="322"/>
        <end position="332"/>
    </location>
</feature>
<dbReference type="EMBL" id="AFYH01263343">
    <property type="status" value="NOT_ANNOTATED_CDS"/>
    <property type="molecule type" value="Genomic_DNA"/>
</dbReference>
<dbReference type="PANTHER" id="PTHR48051:SF64">
    <property type="entry name" value="LEUCINE RICH REPEATS AND CALPONIN HOMOLOGY DOMAIN CONTAINING 4"/>
    <property type="match status" value="1"/>
</dbReference>
<keyword evidence="4" id="KW-0812">Transmembrane</keyword>
<protein>
    <recommendedName>
        <fullName evidence="5">Calponin-homology (CH) domain-containing protein</fullName>
    </recommendedName>
</protein>
<evidence type="ECO:0000256" key="3">
    <source>
        <dbReference type="SAM" id="MobiDB-lite"/>
    </source>
</evidence>
<dbReference type="GeneTree" id="ENSGT00940000158330"/>
<dbReference type="STRING" id="7897.ENSLACP00000001037"/>
<dbReference type="SMART" id="SM00033">
    <property type="entry name" value="CH"/>
    <property type="match status" value="1"/>
</dbReference>
<dbReference type="EMBL" id="AFYH01263342">
    <property type="status" value="NOT_ANNOTATED_CDS"/>
    <property type="molecule type" value="Genomic_DNA"/>
</dbReference>
<dbReference type="InterPro" id="IPR036872">
    <property type="entry name" value="CH_dom_sf"/>
</dbReference>
<organism evidence="6 7">
    <name type="scientific">Latimeria chalumnae</name>
    <name type="common">Coelacanth</name>
    <dbReference type="NCBI Taxonomy" id="7897"/>
    <lineage>
        <taxon>Eukaryota</taxon>
        <taxon>Metazoa</taxon>
        <taxon>Chordata</taxon>
        <taxon>Craniata</taxon>
        <taxon>Vertebrata</taxon>
        <taxon>Euteleostomi</taxon>
        <taxon>Coelacanthiformes</taxon>
        <taxon>Coelacanthidae</taxon>
        <taxon>Latimeria</taxon>
    </lineage>
</organism>
<dbReference type="EMBL" id="AFYH01263347">
    <property type="status" value="NOT_ANNOTATED_CDS"/>
    <property type="molecule type" value="Genomic_DNA"/>
</dbReference>
<dbReference type="eggNOG" id="KOG0532">
    <property type="taxonomic scope" value="Eukaryota"/>
</dbReference>
<proteinExistence type="predicted"/>
<dbReference type="CDD" id="cd21273">
    <property type="entry name" value="CH_LRCH4"/>
    <property type="match status" value="1"/>
</dbReference>
<reference evidence="6" key="2">
    <citation type="submission" date="2025-08" db="UniProtKB">
        <authorList>
            <consortium name="Ensembl"/>
        </authorList>
    </citation>
    <scope>IDENTIFICATION</scope>
</reference>
<name>H2ZUG6_LATCH</name>
<dbReference type="GO" id="GO:0005737">
    <property type="term" value="C:cytoplasm"/>
    <property type="evidence" value="ECO:0007669"/>
    <property type="project" value="TreeGrafter"/>
</dbReference>
<dbReference type="InterPro" id="IPR003591">
    <property type="entry name" value="Leu-rich_rpt_typical-subtyp"/>
</dbReference>
<dbReference type="HOGENOM" id="CLU_008231_2_0_1"/>
<dbReference type="EMBL" id="AFYH01263344">
    <property type="status" value="NOT_ANNOTATED_CDS"/>
    <property type="molecule type" value="Genomic_DNA"/>
</dbReference>
<dbReference type="PROSITE" id="PS51450">
    <property type="entry name" value="LRR"/>
    <property type="match status" value="2"/>
</dbReference>
<evidence type="ECO:0000259" key="5">
    <source>
        <dbReference type="PROSITE" id="PS50021"/>
    </source>
</evidence>
<dbReference type="Gene3D" id="3.80.10.10">
    <property type="entry name" value="Ribonuclease Inhibitor"/>
    <property type="match status" value="1"/>
</dbReference>
<dbReference type="EMBL" id="AFYH01263340">
    <property type="status" value="NOT_ANNOTATED_CDS"/>
    <property type="molecule type" value="Genomic_DNA"/>
</dbReference>
<dbReference type="EMBL" id="AFYH01263348">
    <property type="status" value="NOT_ANNOTATED_CDS"/>
    <property type="molecule type" value="Genomic_DNA"/>
</dbReference>
<dbReference type="FunCoup" id="H2ZUG6">
    <property type="interactions" value="778"/>
</dbReference>
<evidence type="ECO:0000256" key="1">
    <source>
        <dbReference type="ARBA" id="ARBA00022614"/>
    </source>
</evidence>
<dbReference type="SUPFAM" id="SSF47576">
    <property type="entry name" value="Calponin-homology domain, CH-domain"/>
    <property type="match status" value="1"/>
</dbReference>
<dbReference type="Ensembl" id="ENSLACT00000001047.1">
    <property type="protein sequence ID" value="ENSLACP00000001037.1"/>
    <property type="gene ID" value="ENSLACG00000000928.1"/>
</dbReference>
<dbReference type="InterPro" id="IPR050216">
    <property type="entry name" value="LRR_domain-containing"/>
</dbReference>
<feature type="compositionally biased region" description="Polar residues" evidence="3">
    <location>
        <begin position="299"/>
        <end position="314"/>
    </location>
</feature>
<dbReference type="AlphaFoldDB" id="H2ZUG6"/>
<evidence type="ECO:0000313" key="7">
    <source>
        <dbReference type="Proteomes" id="UP000008672"/>
    </source>
</evidence>
<dbReference type="PROSITE" id="PS50021">
    <property type="entry name" value="CH"/>
    <property type="match status" value="1"/>
</dbReference>
<evidence type="ECO:0000256" key="4">
    <source>
        <dbReference type="SAM" id="Phobius"/>
    </source>
</evidence>
<dbReference type="EMBL" id="AFYH01263341">
    <property type="status" value="NOT_ANNOTATED_CDS"/>
    <property type="molecule type" value="Genomic_DNA"/>
</dbReference>
<reference evidence="7" key="1">
    <citation type="submission" date="2011-08" db="EMBL/GenBank/DDBJ databases">
        <title>The draft genome of Latimeria chalumnae.</title>
        <authorList>
            <person name="Di Palma F."/>
            <person name="Alfoldi J."/>
            <person name="Johnson J."/>
            <person name="Berlin A."/>
            <person name="Gnerre S."/>
            <person name="Jaffe D."/>
            <person name="MacCallum I."/>
            <person name="Young S."/>
            <person name="Walker B.J."/>
            <person name="Lander E."/>
            <person name="Lindblad-Toh K."/>
        </authorList>
    </citation>
    <scope>NUCLEOTIDE SEQUENCE [LARGE SCALE GENOMIC DNA]</scope>
    <source>
        <strain evidence="7">Wild caught</strain>
    </source>
</reference>
<feature type="domain" description="Calponin-homology (CH)" evidence="5">
    <location>
        <begin position="461"/>
        <end position="574"/>
    </location>
</feature>
<dbReference type="SMART" id="SM00369">
    <property type="entry name" value="LRR_TYP"/>
    <property type="match status" value="5"/>
</dbReference>
<keyword evidence="4" id="KW-0472">Membrane</keyword>
<dbReference type="PANTHER" id="PTHR48051">
    <property type="match status" value="1"/>
</dbReference>
<keyword evidence="2" id="KW-0677">Repeat</keyword>
<dbReference type="OMA" id="GETHALW"/>
<dbReference type="InParanoid" id="H2ZUG6"/>
<dbReference type="SMART" id="SM00364">
    <property type="entry name" value="LRR_BAC"/>
    <property type="match status" value="4"/>
</dbReference>
<keyword evidence="7" id="KW-1185">Reference proteome</keyword>
<dbReference type="Pfam" id="PF13855">
    <property type="entry name" value="LRR_8"/>
    <property type="match status" value="2"/>
</dbReference>
<dbReference type="InterPro" id="IPR001715">
    <property type="entry name" value="CH_dom"/>
</dbReference>
<dbReference type="SUPFAM" id="SSF52058">
    <property type="entry name" value="L domain-like"/>
    <property type="match status" value="1"/>
</dbReference>
<dbReference type="FunFam" id="3.80.10.10:FF:000067">
    <property type="entry name" value="Leucine-rich repeat and calponin homology domain-containing protein 4 isoform 1"/>
    <property type="match status" value="1"/>
</dbReference>
<dbReference type="Proteomes" id="UP000008672">
    <property type="component" value="Unassembled WGS sequence"/>
</dbReference>
<dbReference type="InterPro" id="IPR032675">
    <property type="entry name" value="LRR_dom_sf"/>
</dbReference>
<reference evidence="6" key="3">
    <citation type="submission" date="2025-09" db="UniProtKB">
        <authorList>
            <consortium name="Ensembl"/>
        </authorList>
    </citation>
    <scope>IDENTIFICATION</scope>
</reference>
<dbReference type="Pfam" id="PF00307">
    <property type="entry name" value="CH"/>
    <property type="match status" value="1"/>
</dbReference>
<keyword evidence="1" id="KW-0433">Leucine-rich repeat</keyword>
<sequence>SDLSKNRLSDIPEEICQLISLEALWMYHNCVRSIPQSIANLQALTYLNIGRNQLTTLPPYLCCLPLKVLIISNNKLAALPDSIGSLASLRQLDASCNELQSLPTQIGNLESLRDLNVRRNHITTLPDELSELPLVRVDFSCNRISRIPVCYRHLRHLQSIILDNNPLQSPPAQICTKGKIHIFKYLNIEACNKTVQDLAEFERSNSRPTGFGSCPPTHTHTHTHLSLFLSALFSTRDRGSSGGRCFQQLHSFSFHESDSGRSNKGPKICRGETHALWETAEMFLGGQHGRGKDEGSLLQVRQGNPEPATNQAASCSVPPPETTSSRTQFSQEYRQRPRVVHSHLEREKVRGGGSQLFTPSLPPSLQRHLVAASGAAVTEAENPAMRNAPPCQGGLRAGCSGWVALTWRGGPASLSLSPAPSRPRPQTRVQKGCPFSSPTYCPLEPLPAEFRSTVRLRNTDMMDSKELIAQLRKNIETRLKITLPNDLGEALSNGAILCHLANHCRPRSISIIHVPSPAVPKLSKAKSMKNIENFIEACRKMGVSEVDLCLPSDVLHANVRCVQKTVGALLRHVGCAACPRGASCLNHAAGFCVFYVLIMLLLYVAYCKLSVF</sequence>
<dbReference type="EMBL" id="AFYH01263346">
    <property type="status" value="NOT_ANNOTATED_CDS"/>
    <property type="molecule type" value="Genomic_DNA"/>
</dbReference>
<feature type="region of interest" description="Disordered" evidence="3">
    <location>
        <begin position="286"/>
        <end position="339"/>
    </location>
</feature>
<evidence type="ECO:0000313" key="6">
    <source>
        <dbReference type="Ensembl" id="ENSLACP00000001037.1"/>
    </source>
</evidence>